<feature type="compositionally biased region" description="Polar residues" evidence="1">
    <location>
        <begin position="109"/>
        <end position="118"/>
    </location>
</feature>
<gene>
    <name evidence="3" type="ORF">B0T24DRAFT_598151</name>
</gene>
<evidence type="ECO:0000256" key="2">
    <source>
        <dbReference type="SAM" id="SignalP"/>
    </source>
</evidence>
<organism evidence="3 4">
    <name type="scientific">Lasiosphaeria ovina</name>
    <dbReference type="NCBI Taxonomy" id="92902"/>
    <lineage>
        <taxon>Eukaryota</taxon>
        <taxon>Fungi</taxon>
        <taxon>Dikarya</taxon>
        <taxon>Ascomycota</taxon>
        <taxon>Pezizomycotina</taxon>
        <taxon>Sordariomycetes</taxon>
        <taxon>Sordariomycetidae</taxon>
        <taxon>Sordariales</taxon>
        <taxon>Lasiosphaeriaceae</taxon>
        <taxon>Lasiosphaeria</taxon>
    </lineage>
</organism>
<feature type="compositionally biased region" description="Polar residues" evidence="1">
    <location>
        <begin position="38"/>
        <end position="48"/>
    </location>
</feature>
<reference evidence="3" key="1">
    <citation type="journal article" date="2023" name="Mol. Phylogenet. Evol.">
        <title>Genome-scale phylogeny and comparative genomics of the fungal order Sordariales.</title>
        <authorList>
            <person name="Hensen N."/>
            <person name="Bonometti L."/>
            <person name="Westerberg I."/>
            <person name="Brannstrom I.O."/>
            <person name="Guillou S."/>
            <person name="Cros-Aarteil S."/>
            <person name="Calhoun S."/>
            <person name="Haridas S."/>
            <person name="Kuo A."/>
            <person name="Mondo S."/>
            <person name="Pangilinan J."/>
            <person name="Riley R."/>
            <person name="LaButti K."/>
            <person name="Andreopoulos B."/>
            <person name="Lipzen A."/>
            <person name="Chen C."/>
            <person name="Yan M."/>
            <person name="Daum C."/>
            <person name="Ng V."/>
            <person name="Clum A."/>
            <person name="Steindorff A."/>
            <person name="Ohm R.A."/>
            <person name="Martin F."/>
            <person name="Silar P."/>
            <person name="Natvig D.O."/>
            <person name="Lalanne C."/>
            <person name="Gautier V."/>
            <person name="Ament-Velasquez S.L."/>
            <person name="Kruys A."/>
            <person name="Hutchinson M.I."/>
            <person name="Powell A.J."/>
            <person name="Barry K."/>
            <person name="Miller A.N."/>
            <person name="Grigoriev I.V."/>
            <person name="Debuchy R."/>
            <person name="Gladieux P."/>
            <person name="Hiltunen Thoren M."/>
            <person name="Johannesson H."/>
        </authorList>
    </citation>
    <scope>NUCLEOTIDE SEQUENCE</scope>
    <source>
        <strain evidence="3">CBS 958.72</strain>
    </source>
</reference>
<keyword evidence="4" id="KW-1185">Reference proteome</keyword>
<evidence type="ECO:0000313" key="3">
    <source>
        <dbReference type="EMBL" id="KAK3364816.1"/>
    </source>
</evidence>
<feature type="compositionally biased region" description="Polar residues" evidence="1">
    <location>
        <begin position="212"/>
        <end position="224"/>
    </location>
</feature>
<protein>
    <submittedName>
        <fullName evidence="3">Uncharacterized protein</fullName>
    </submittedName>
</protein>
<feature type="region of interest" description="Disordered" evidence="1">
    <location>
        <begin position="194"/>
        <end position="224"/>
    </location>
</feature>
<accession>A0AAE0JW48</accession>
<evidence type="ECO:0000313" key="4">
    <source>
        <dbReference type="Proteomes" id="UP001287356"/>
    </source>
</evidence>
<feature type="chain" id="PRO_5041918022" evidence="2">
    <location>
        <begin position="25"/>
        <end position="224"/>
    </location>
</feature>
<proteinExistence type="predicted"/>
<dbReference type="AlphaFoldDB" id="A0AAE0JW48"/>
<reference evidence="3" key="2">
    <citation type="submission" date="2023-06" db="EMBL/GenBank/DDBJ databases">
        <authorList>
            <consortium name="Lawrence Berkeley National Laboratory"/>
            <person name="Haridas S."/>
            <person name="Hensen N."/>
            <person name="Bonometti L."/>
            <person name="Westerberg I."/>
            <person name="Brannstrom I.O."/>
            <person name="Guillou S."/>
            <person name="Cros-Aarteil S."/>
            <person name="Calhoun S."/>
            <person name="Kuo A."/>
            <person name="Mondo S."/>
            <person name="Pangilinan J."/>
            <person name="Riley R."/>
            <person name="Labutti K."/>
            <person name="Andreopoulos B."/>
            <person name="Lipzen A."/>
            <person name="Chen C."/>
            <person name="Yanf M."/>
            <person name="Daum C."/>
            <person name="Ng V."/>
            <person name="Clum A."/>
            <person name="Steindorff A."/>
            <person name="Ohm R."/>
            <person name="Martin F."/>
            <person name="Silar P."/>
            <person name="Natvig D."/>
            <person name="Lalanne C."/>
            <person name="Gautier V."/>
            <person name="Ament-Velasquez S.L."/>
            <person name="Kruys A."/>
            <person name="Hutchinson M.I."/>
            <person name="Powell A.J."/>
            <person name="Barry K."/>
            <person name="Miller A.N."/>
            <person name="Grigoriev I.V."/>
            <person name="Debuchy R."/>
            <person name="Gladieux P."/>
            <person name="Thoren M.H."/>
            <person name="Johannesson H."/>
        </authorList>
    </citation>
    <scope>NUCLEOTIDE SEQUENCE</scope>
    <source>
        <strain evidence="3">CBS 958.72</strain>
    </source>
</reference>
<feature type="signal peptide" evidence="2">
    <location>
        <begin position="1"/>
        <end position="24"/>
    </location>
</feature>
<keyword evidence="2" id="KW-0732">Signal</keyword>
<name>A0AAE0JW48_9PEZI</name>
<dbReference type="EMBL" id="JAULSN010000009">
    <property type="protein sequence ID" value="KAK3364816.1"/>
    <property type="molecule type" value="Genomic_DNA"/>
</dbReference>
<comment type="caution">
    <text evidence="3">The sequence shown here is derived from an EMBL/GenBank/DDBJ whole genome shotgun (WGS) entry which is preliminary data.</text>
</comment>
<sequence>MAWLLSRHLSPLFSTASLPVVVFSSLVPTPLACHDKSSSPNTTFTGDDSLSEEPWTFDDLPDFPEDEFSATSHARLTHRIESTSVLQRSNGKRPLIGNKFTTRRRENKNSAPAPSGQRNPHDERSLEHGTTSTDTITCWSSMLEPFTRPANTNVHLERSSYPTEVIIGEEVIKWAALLWSPVVQRENIVFGAGNTTQRGHRGSRSMDGLQDKGQSTTQAQAQQP</sequence>
<evidence type="ECO:0000256" key="1">
    <source>
        <dbReference type="SAM" id="MobiDB-lite"/>
    </source>
</evidence>
<feature type="region of interest" description="Disordered" evidence="1">
    <location>
        <begin position="84"/>
        <end position="132"/>
    </location>
</feature>
<feature type="region of interest" description="Disordered" evidence="1">
    <location>
        <begin position="32"/>
        <end position="51"/>
    </location>
</feature>
<dbReference type="Proteomes" id="UP001287356">
    <property type="component" value="Unassembled WGS sequence"/>
</dbReference>